<dbReference type="InterPro" id="IPR036568">
    <property type="entry name" value="GGCT-like_sf"/>
</dbReference>
<reference evidence="4 5" key="1">
    <citation type="submission" date="2017-12" db="EMBL/GenBank/DDBJ databases">
        <title>The genome sequence of Caulobacter flavus CGMCC1 15093.</title>
        <authorList>
            <person name="Gao J."/>
            <person name="Mao X."/>
            <person name="Sun J."/>
        </authorList>
    </citation>
    <scope>NUCLEOTIDE SEQUENCE [LARGE SCALE GENOMIC DNA]</scope>
    <source>
        <strain evidence="4 5">CGMCC1 15093</strain>
    </source>
</reference>
<dbReference type="Gene3D" id="3.10.490.10">
    <property type="entry name" value="Gamma-glutamyl cyclotransferase-like"/>
    <property type="match status" value="1"/>
</dbReference>
<dbReference type="EMBL" id="CP026100">
    <property type="protein sequence ID" value="AYV49553.1"/>
    <property type="molecule type" value="Genomic_DNA"/>
</dbReference>
<dbReference type="InterPro" id="IPR013024">
    <property type="entry name" value="GGCT-like"/>
</dbReference>
<dbReference type="PANTHER" id="PTHR12192">
    <property type="entry name" value="CATION TRANSPORT PROTEIN CHAC-RELATED"/>
    <property type="match status" value="1"/>
</dbReference>
<dbReference type="CDD" id="cd06661">
    <property type="entry name" value="GGCT_like"/>
    <property type="match status" value="1"/>
</dbReference>
<organism evidence="4 5">
    <name type="scientific">Caulobacter flavus</name>
    <dbReference type="NCBI Taxonomy" id="1679497"/>
    <lineage>
        <taxon>Bacteria</taxon>
        <taxon>Pseudomonadati</taxon>
        <taxon>Pseudomonadota</taxon>
        <taxon>Alphaproteobacteria</taxon>
        <taxon>Caulobacterales</taxon>
        <taxon>Caulobacteraceae</taxon>
        <taxon>Caulobacter</taxon>
    </lineage>
</organism>
<evidence type="ECO:0000313" key="6">
    <source>
        <dbReference type="Proteomes" id="UP000281192"/>
    </source>
</evidence>
<sequence length="187" mass="21015">MSSEQPEGGDRWVFGYGSLMWRPGFPFIDRRTAVLHGRRRAFCIYSVHHRGTYERPGLVLGLAPGGSVRGVAYRVAQAAWPEVYAYLREREQPTETYFEAWSKLRIDGDGEVPALVFLSDRKHGQWAGALTLEQQAELIAGAKGLSGPNIDYLRDLVMHLREDGVRDHAMEALLKMVEAREGSRSSP</sequence>
<gene>
    <name evidence="3" type="ORF">C1707_12065</name>
    <name evidence="4" type="ORF">CFHF_08485</name>
</gene>
<dbReference type="OrthoDB" id="9795692at2"/>
<dbReference type="GO" id="GO:0005737">
    <property type="term" value="C:cytoplasm"/>
    <property type="evidence" value="ECO:0007669"/>
    <property type="project" value="TreeGrafter"/>
</dbReference>
<dbReference type="KEGG" id="cfh:C1707_12065"/>
<dbReference type="GO" id="GO:0006751">
    <property type="term" value="P:glutathione catabolic process"/>
    <property type="evidence" value="ECO:0007669"/>
    <property type="project" value="InterPro"/>
</dbReference>
<reference evidence="3 6" key="2">
    <citation type="submission" date="2018-01" db="EMBL/GenBank/DDBJ databases">
        <title>Complete genome sequence of Caulobacter flavus RHGG3.</title>
        <authorList>
            <person name="Yang E."/>
        </authorList>
    </citation>
    <scope>NUCLEOTIDE SEQUENCE [LARGE SCALE GENOMIC DNA]</scope>
    <source>
        <strain evidence="3 6">RHGG3</strain>
    </source>
</reference>
<evidence type="ECO:0000313" key="5">
    <source>
        <dbReference type="Proteomes" id="UP000234483"/>
    </source>
</evidence>
<evidence type="ECO:0000256" key="2">
    <source>
        <dbReference type="ARBA" id="ARBA00023239"/>
    </source>
</evidence>
<dbReference type="RefSeq" id="WP_101712671.1">
    <property type="nucleotide sequence ID" value="NZ_CP026100.1"/>
</dbReference>
<dbReference type="Proteomes" id="UP000281192">
    <property type="component" value="Chromosome"/>
</dbReference>
<proteinExistence type="predicted"/>
<dbReference type="EMBL" id="PJRQ01000015">
    <property type="protein sequence ID" value="PLR17941.1"/>
    <property type="molecule type" value="Genomic_DNA"/>
</dbReference>
<dbReference type="Pfam" id="PF04752">
    <property type="entry name" value="ChaC"/>
    <property type="match status" value="1"/>
</dbReference>
<dbReference type="PANTHER" id="PTHR12192:SF2">
    <property type="entry name" value="GLUTATHIONE-SPECIFIC GAMMA-GLUTAMYLCYCLOTRANSFERASE 2"/>
    <property type="match status" value="1"/>
</dbReference>
<keyword evidence="6" id="KW-1185">Reference proteome</keyword>
<dbReference type="SUPFAM" id="SSF110857">
    <property type="entry name" value="Gamma-glutamyl cyclotransferase-like"/>
    <property type="match status" value="1"/>
</dbReference>
<protein>
    <recommendedName>
        <fullName evidence="1">glutathione-specific gamma-glutamylcyclotransferase</fullName>
        <ecNumber evidence="1">4.3.2.7</ecNumber>
    </recommendedName>
</protein>
<evidence type="ECO:0000256" key="1">
    <source>
        <dbReference type="ARBA" id="ARBA00012344"/>
    </source>
</evidence>
<keyword evidence="2" id="KW-0456">Lyase</keyword>
<dbReference type="GO" id="GO:0016740">
    <property type="term" value="F:transferase activity"/>
    <property type="evidence" value="ECO:0007669"/>
    <property type="project" value="UniProtKB-KW"/>
</dbReference>
<evidence type="ECO:0000313" key="4">
    <source>
        <dbReference type="EMBL" id="PLR17941.1"/>
    </source>
</evidence>
<evidence type="ECO:0000313" key="3">
    <source>
        <dbReference type="EMBL" id="AYV49553.1"/>
    </source>
</evidence>
<accession>A0A2N5CVX1</accession>
<dbReference type="InterPro" id="IPR006840">
    <property type="entry name" value="ChaC"/>
</dbReference>
<dbReference type="EC" id="4.3.2.7" evidence="1"/>
<dbReference type="AlphaFoldDB" id="A0A2N5CVX1"/>
<dbReference type="GO" id="GO:0061928">
    <property type="term" value="F:glutathione specific gamma-glutamylcyclotransferase activity"/>
    <property type="evidence" value="ECO:0007669"/>
    <property type="project" value="UniProtKB-EC"/>
</dbReference>
<dbReference type="Proteomes" id="UP000234483">
    <property type="component" value="Unassembled WGS sequence"/>
</dbReference>
<keyword evidence="4" id="KW-0808">Transferase</keyword>
<name>A0A2N5CVX1_9CAUL</name>